<dbReference type="Gene3D" id="3.40.50.300">
    <property type="entry name" value="P-loop containing nucleotide triphosphate hydrolases"/>
    <property type="match status" value="3"/>
</dbReference>
<dbReference type="KEGG" id="amf:AMF_728"/>
<dbReference type="InterPro" id="IPR041546">
    <property type="entry name" value="ClpA/ClpB_AAA_lid"/>
</dbReference>
<dbReference type="GO" id="GO:0005737">
    <property type="term" value="C:cytoplasm"/>
    <property type="evidence" value="ECO:0007669"/>
    <property type="project" value="UniProtKB-SubCell"/>
</dbReference>
<dbReference type="Gene3D" id="1.10.1780.10">
    <property type="entry name" value="Clp, N-terminal domain"/>
    <property type="match status" value="1"/>
</dbReference>
<dbReference type="InterPro" id="IPR028299">
    <property type="entry name" value="ClpA/B_CS2"/>
</dbReference>
<dbReference type="EMBL" id="CP001079">
    <property type="protein sequence ID" value="ACM49562.1"/>
    <property type="molecule type" value="Genomic_DNA"/>
</dbReference>
<dbReference type="PANTHER" id="PTHR11638:SF18">
    <property type="entry name" value="HEAT SHOCK PROTEIN 104"/>
    <property type="match status" value="1"/>
</dbReference>
<evidence type="ECO:0000256" key="3">
    <source>
        <dbReference type="ARBA" id="ARBA00017574"/>
    </source>
</evidence>
<comment type="subcellular location">
    <subcellularLocation>
        <location evidence="1 13">Cytoplasm</location>
    </subcellularLocation>
</comment>
<evidence type="ECO:0000256" key="13">
    <source>
        <dbReference type="RuleBase" id="RU362034"/>
    </source>
</evidence>
<protein>
    <recommendedName>
        <fullName evidence="3 13">Chaperone protein ClpB</fullName>
    </recommendedName>
</protein>
<dbReference type="InterPro" id="IPR003593">
    <property type="entry name" value="AAA+_ATPase"/>
</dbReference>
<dbReference type="GO" id="GO:0034605">
    <property type="term" value="P:cellular response to heat"/>
    <property type="evidence" value="ECO:0007669"/>
    <property type="project" value="TreeGrafter"/>
</dbReference>
<dbReference type="InterPro" id="IPR018368">
    <property type="entry name" value="ClpA/B_CS1"/>
</dbReference>
<dbReference type="InterPro" id="IPR001270">
    <property type="entry name" value="ClpA/B"/>
</dbReference>
<dbReference type="FunFam" id="3.40.50.300:FF:000010">
    <property type="entry name" value="Chaperone clpB 1, putative"/>
    <property type="match status" value="1"/>
</dbReference>
<gene>
    <name evidence="13 15" type="primary">clpB</name>
    <name evidence="15" type="ordered locus">AMF_728</name>
</gene>
<dbReference type="SMART" id="SM00382">
    <property type="entry name" value="AAA"/>
    <property type="match status" value="2"/>
</dbReference>
<keyword evidence="5 12" id="KW-0547">Nucleotide-binding</keyword>
<dbReference type="GO" id="GO:0042026">
    <property type="term" value="P:protein refolding"/>
    <property type="evidence" value="ECO:0007669"/>
    <property type="project" value="UniProtKB-UniRule"/>
</dbReference>
<dbReference type="PROSITE" id="PS51903">
    <property type="entry name" value="CLP_R"/>
    <property type="match status" value="1"/>
</dbReference>
<dbReference type="NCBIfam" id="TIGR03346">
    <property type="entry name" value="chaperone_ClpB"/>
    <property type="match status" value="1"/>
</dbReference>
<feature type="coiled-coil region" evidence="13">
    <location>
        <begin position="423"/>
        <end position="503"/>
    </location>
</feature>
<dbReference type="GO" id="GO:0008233">
    <property type="term" value="F:peptidase activity"/>
    <property type="evidence" value="ECO:0007669"/>
    <property type="project" value="UniProtKB-KW"/>
</dbReference>
<comment type="subunit">
    <text evidence="10">Homohexamer. The oligomerization is ATP-dependent.</text>
</comment>
<sequence length="882" mass="97353">MCRKVRHITIMDLNKFTEKAKGFIMNAQMFAVSSGHQSLLPEHLLNVMLEEENDMVGNLISSCGAEVSKITGALSTMLSKLPVVSGSGSGHLSLSREMAKILDEAASLAKRNQDVYVTAERLLQALVVVESSVSRMLLNEGVTTQKLNALIERMRDGVRAESENAEQQFDALRKYTQDLTELAAKGKMDPVIGRSDETRRLIQVLSRRTKNNPALIGEPGVGKSAIVEGLVQAMISGNVPMWLRDAKVLALDLASLIAGTKYRGEFEERLKAVITKIVASNGKIILFIDELHMLVGAGATGGSMDASNILKPVLARGEIRCIGATTLDEYREHIEKDPALARRFQPVFVAEPTTGDTISILRGLKEKYELHHGIRITDSAIVAAATLSNRYITDRFLPDKAIDLIDEAASRARIEIDSKPEIIDSIDRRIMQLKIESEVLKNEKNEASQQRLAVINAELNELSSEAADLNSKWQAEKIKISKMQELTEKLDGARIELEQAQRSGNLSRAGELMYGVIPSLEQELKQHEEVAGTMLRKEIGVNDIAAIVSRWTGIPVENVMNSEKEKLLNMEAEIGKSVIGQESAVRAVSNAVRRSRAGVQDAQKPMGSFLFLGPTGVGKTELTKALSEFLFDSRSALLRFDMSEFMEKHSVAKLIGAPPGYVGYEQGGMLTEAVRRRPYQVVLFDEIEKAHPDIFNILLQVLDEGRLTDSKGKLVDFKNTILVLTSNIGQEILVNGATGESAEVTRQKVLEVLNMHFRPEFLNRLDDIIIFNRLAKEHIGRIVDVQMSYLQKIISDKGLTITLLPEAKSWIAERGYDVTYGARPLKRLIQHNIQDQLAELLLSGKVSAGDSLEGFVLDGALAIRRKETPTTRAESGANSYSP</sequence>
<comment type="similarity">
    <text evidence="2 12">Belongs to the ClpA/ClpB family.</text>
</comment>
<dbReference type="PROSITE" id="PS00870">
    <property type="entry name" value="CLPAB_1"/>
    <property type="match status" value="1"/>
</dbReference>
<dbReference type="AlphaFoldDB" id="B9KGK8"/>
<dbReference type="eggNOG" id="COG0542">
    <property type="taxonomic scope" value="Bacteria"/>
</dbReference>
<dbReference type="InterPro" id="IPR019489">
    <property type="entry name" value="Clp_ATPase_C"/>
</dbReference>
<dbReference type="CDD" id="cd19499">
    <property type="entry name" value="RecA-like_ClpB_Hsp104-like"/>
    <property type="match status" value="1"/>
</dbReference>
<keyword evidence="16" id="KW-1185">Reference proteome</keyword>
<keyword evidence="15" id="KW-0378">Hydrolase</keyword>
<evidence type="ECO:0000256" key="8">
    <source>
        <dbReference type="ARBA" id="ARBA00023186"/>
    </source>
</evidence>
<dbReference type="Pfam" id="PF10431">
    <property type="entry name" value="ClpB_D2-small"/>
    <property type="match status" value="1"/>
</dbReference>
<dbReference type="InterPro" id="IPR036628">
    <property type="entry name" value="Clp_N_dom_sf"/>
</dbReference>
<evidence type="ECO:0000256" key="10">
    <source>
        <dbReference type="ARBA" id="ARBA00026057"/>
    </source>
</evidence>
<dbReference type="GO" id="GO:0016887">
    <property type="term" value="F:ATP hydrolysis activity"/>
    <property type="evidence" value="ECO:0007669"/>
    <property type="project" value="InterPro"/>
</dbReference>
<keyword evidence="13" id="KW-0963">Cytoplasm</keyword>
<dbReference type="PROSITE" id="PS00871">
    <property type="entry name" value="CLPAB_2"/>
    <property type="match status" value="1"/>
</dbReference>
<keyword evidence="6 12" id="KW-0067">ATP-binding</keyword>
<dbReference type="InterPro" id="IPR027417">
    <property type="entry name" value="P-loop_NTPase"/>
</dbReference>
<name>B9KGK8_ANAMF</name>
<evidence type="ECO:0000256" key="11">
    <source>
        <dbReference type="PROSITE-ProRule" id="PRU01251"/>
    </source>
</evidence>
<dbReference type="Gene3D" id="1.10.8.60">
    <property type="match status" value="1"/>
</dbReference>
<evidence type="ECO:0000313" key="15">
    <source>
        <dbReference type="EMBL" id="ACM49562.1"/>
    </source>
</evidence>
<evidence type="ECO:0000256" key="4">
    <source>
        <dbReference type="ARBA" id="ARBA00022737"/>
    </source>
</evidence>
<evidence type="ECO:0000256" key="6">
    <source>
        <dbReference type="ARBA" id="ARBA00022840"/>
    </source>
</evidence>
<dbReference type="PRINTS" id="PR00300">
    <property type="entry name" value="CLPPROTEASEA"/>
</dbReference>
<evidence type="ECO:0000256" key="2">
    <source>
        <dbReference type="ARBA" id="ARBA00008675"/>
    </source>
</evidence>
<dbReference type="SUPFAM" id="SSF52540">
    <property type="entry name" value="P-loop containing nucleoside triphosphate hydrolases"/>
    <property type="match status" value="2"/>
</dbReference>
<dbReference type="GO" id="GO:0005524">
    <property type="term" value="F:ATP binding"/>
    <property type="evidence" value="ECO:0007669"/>
    <property type="project" value="UniProtKB-UniRule"/>
</dbReference>
<dbReference type="FunFam" id="3.40.50.300:FF:000120">
    <property type="entry name" value="ATP-dependent chaperone ClpB"/>
    <property type="match status" value="1"/>
</dbReference>
<dbReference type="STRING" id="320483.AMF_728"/>
<dbReference type="Pfam" id="PF17871">
    <property type="entry name" value="AAA_lid_9"/>
    <property type="match status" value="1"/>
</dbReference>
<evidence type="ECO:0000256" key="9">
    <source>
        <dbReference type="ARBA" id="ARBA00025613"/>
    </source>
</evidence>
<evidence type="ECO:0000313" key="16">
    <source>
        <dbReference type="Proteomes" id="UP000007307"/>
    </source>
</evidence>
<evidence type="ECO:0000256" key="7">
    <source>
        <dbReference type="ARBA" id="ARBA00023054"/>
    </source>
</evidence>
<reference evidence="15 16" key="1">
    <citation type="journal article" date="2009" name="BMC Genomics">
        <title>Conservation in the face of diversity: multistrain analysis of an intracellular bacterium.</title>
        <authorList>
            <person name="Dark M.J."/>
            <person name="Herndon D.R."/>
            <person name="Kappmeyer L.S."/>
            <person name="Gonzales M.P."/>
            <person name="Nordeen E."/>
            <person name="Palmer G.H."/>
            <person name="Knowles D.P. Jr."/>
            <person name="Brayton K.A."/>
        </authorList>
    </citation>
    <scope>NUCLEOTIDE SEQUENCE [LARGE SCALE GENOMIC DNA]</scope>
    <source>
        <strain evidence="15 16">Florida</strain>
    </source>
</reference>
<dbReference type="Proteomes" id="UP000007307">
    <property type="component" value="Chromosome"/>
</dbReference>
<evidence type="ECO:0000256" key="1">
    <source>
        <dbReference type="ARBA" id="ARBA00004496"/>
    </source>
</evidence>
<dbReference type="HOGENOM" id="CLU_005070_4_2_5"/>
<comment type="function">
    <text evidence="9">Part of a stress-induced multi-chaperone system, it is involved in the recovery of the cell from heat-induced damage, in cooperation with DnaK, DnaJ and GrpE. Acts before DnaK, in the processing of protein aggregates. Protein binding stimulates the ATPase activity; ATP hydrolysis unfolds the denatured protein aggregates, which probably helps expose new hydrophobic binding sites on the surface of ClpB-bound aggregates, contributing to the solubilization and refolding of denatured protein aggregates by DnaK.</text>
</comment>
<dbReference type="InterPro" id="IPR017730">
    <property type="entry name" value="Chaperonin_ClpB"/>
</dbReference>
<dbReference type="SUPFAM" id="SSF81923">
    <property type="entry name" value="Double Clp-N motif"/>
    <property type="match status" value="1"/>
</dbReference>
<dbReference type="CDD" id="cd00009">
    <property type="entry name" value="AAA"/>
    <property type="match status" value="1"/>
</dbReference>
<proteinExistence type="inferred from homology"/>
<dbReference type="Pfam" id="PF02861">
    <property type="entry name" value="Clp_N"/>
    <property type="match status" value="1"/>
</dbReference>
<evidence type="ECO:0000256" key="12">
    <source>
        <dbReference type="RuleBase" id="RU004432"/>
    </source>
</evidence>
<feature type="domain" description="Clp R" evidence="14">
    <location>
        <begin position="13"/>
        <end position="157"/>
    </location>
</feature>
<dbReference type="SMART" id="SM01086">
    <property type="entry name" value="ClpB_D2-small"/>
    <property type="match status" value="1"/>
</dbReference>
<organism evidence="15 16">
    <name type="scientific">Anaplasma marginale (strain Florida)</name>
    <dbReference type="NCBI Taxonomy" id="320483"/>
    <lineage>
        <taxon>Bacteria</taxon>
        <taxon>Pseudomonadati</taxon>
        <taxon>Pseudomonadota</taxon>
        <taxon>Alphaproteobacteria</taxon>
        <taxon>Rickettsiales</taxon>
        <taxon>Anaplasmataceae</taxon>
        <taxon>Anaplasma</taxon>
    </lineage>
</organism>
<keyword evidence="4 11" id="KW-0677">Repeat</keyword>
<evidence type="ECO:0000259" key="14">
    <source>
        <dbReference type="PROSITE" id="PS51903"/>
    </source>
</evidence>
<keyword evidence="13" id="KW-0346">Stress response</keyword>
<comment type="subunit">
    <text evidence="13">Homohexamer; The oligomerization is ATP-dependent.</text>
</comment>
<keyword evidence="7 13" id="KW-0175">Coiled coil</keyword>
<keyword evidence="15" id="KW-0645">Protease</keyword>
<dbReference type="GO" id="GO:0006508">
    <property type="term" value="P:proteolysis"/>
    <property type="evidence" value="ECO:0007669"/>
    <property type="project" value="UniProtKB-KW"/>
</dbReference>
<dbReference type="Pfam" id="PF07724">
    <property type="entry name" value="AAA_2"/>
    <property type="match status" value="1"/>
</dbReference>
<dbReference type="InterPro" id="IPR003959">
    <property type="entry name" value="ATPase_AAA_core"/>
</dbReference>
<dbReference type="InterPro" id="IPR004176">
    <property type="entry name" value="Clp_R_N"/>
</dbReference>
<accession>B9KGK8</accession>
<dbReference type="PANTHER" id="PTHR11638">
    <property type="entry name" value="ATP-DEPENDENT CLP PROTEASE"/>
    <property type="match status" value="1"/>
</dbReference>
<dbReference type="FunFam" id="3.40.50.300:FF:000025">
    <property type="entry name" value="ATP-dependent Clp protease subunit"/>
    <property type="match status" value="1"/>
</dbReference>
<dbReference type="InterPro" id="IPR050130">
    <property type="entry name" value="ClpA_ClpB"/>
</dbReference>
<keyword evidence="8 12" id="KW-0143">Chaperone</keyword>
<dbReference type="Pfam" id="PF00004">
    <property type="entry name" value="AAA"/>
    <property type="match status" value="1"/>
</dbReference>
<evidence type="ECO:0000256" key="5">
    <source>
        <dbReference type="ARBA" id="ARBA00022741"/>
    </source>
</evidence>